<dbReference type="Gene3D" id="2.60.120.10">
    <property type="entry name" value="Jelly Rolls"/>
    <property type="match status" value="2"/>
</dbReference>
<dbReference type="PANTHER" id="PTHR43584">
    <property type="entry name" value="NUCLEOTIDYL TRANSFERASE"/>
    <property type="match status" value="1"/>
</dbReference>
<evidence type="ECO:0000259" key="3">
    <source>
        <dbReference type="Pfam" id="PF12804"/>
    </source>
</evidence>
<dbReference type="Proteomes" id="UP001189429">
    <property type="component" value="Unassembled WGS sequence"/>
</dbReference>
<reference evidence="4" key="1">
    <citation type="submission" date="2023-10" db="EMBL/GenBank/DDBJ databases">
        <authorList>
            <person name="Chen Y."/>
            <person name="Shah S."/>
            <person name="Dougan E. K."/>
            <person name="Thang M."/>
            <person name="Chan C."/>
        </authorList>
    </citation>
    <scope>NUCLEOTIDE SEQUENCE [LARGE SCALE GENOMIC DNA]</scope>
</reference>
<evidence type="ECO:0000256" key="1">
    <source>
        <dbReference type="ARBA" id="ARBA00022679"/>
    </source>
</evidence>
<dbReference type="CDD" id="cd20489">
    <property type="entry name" value="cupin_HppE-like_C"/>
    <property type="match status" value="1"/>
</dbReference>
<comment type="caution">
    <text evidence="4">The sequence shown here is derived from an EMBL/GenBank/DDBJ whole genome shotgun (WGS) entry which is preliminary data.</text>
</comment>
<evidence type="ECO:0000256" key="2">
    <source>
        <dbReference type="ARBA" id="ARBA00022695"/>
    </source>
</evidence>
<dbReference type="InterPro" id="IPR014710">
    <property type="entry name" value="RmlC-like_jellyroll"/>
</dbReference>
<dbReference type="CDD" id="cd02523">
    <property type="entry name" value="PC_cytidylyltransferase"/>
    <property type="match status" value="1"/>
</dbReference>
<dbReference type="Gene3D" id="3.90.550.10">
    <property type="entry name" value="Spore Coat Polysaccharide Biosynthesis Protein SpsA, Chain A"/>
    <property type="match status" value="1"/>
</dbReference>
<dbReference type="Pfam" id="PF12804">
    <property type="entry name" value="NTP_transf_3"/>
    <property type="match status" value="1"/>
</dbReference>
<dbReference type="EMBL" id="CAUYUJ010004147">
    <property type="protein sequence ID" value="CAK0808341.1"/>
    <property type="molecule type" value="Genomic_DNA"/>
</dbReference>
<dbReference type="PANTHER" id="PTHR43584:SF8">
    <property type="entry name" value="N-ACETYLMURAMATE ALPHA-1-PHOSPHATE URIDYLYLTRANSFERASE"/>
    <property type="match status" value="1"/>
</dbReference>
<accession>A0ABN9QVY8</accession>
<keyword evidence="5" id="KW-1185">Reference proteome</keyword>
<dbReference type="SUPFAM" id="SSF53448">
    <property type="entry name" value="Nucleotide-diphospho-sugar transferases"/>
    <property type="match status" value="1"/>
</dbReference>
<keyword evidence="1" id="KW-0808">Transferase</keyword>
<evidence type="ECO:0000313" key="5">
    <source>
        <dbReference type="Proteomes" id="UP001189429"/>
    </source>
</evidence>
<dbReference type="InterPro" id="IPR050065">
    <property type="entry name" value="GlmU-like"/>
</dbReference>
<name>A0ABN9QVY8_9DINO</name>
<feature type="domain" description="MobA-like NTP transferase" evidence="3">
    <location>
        <begin position="28"/>
        <end position="156"/>
    </location>
</feature>
<proteinExistence type="predicted"/>
<protein>
    <recommendedName>
        <fullName evidence="3">MobA-like NTP transferase domain-containing protein</fullName>
    </recommendedName>
</protein>
<keyword evidence="2" id="KW-0548">Nucleotidyltransferase</keyword>
<organism evidence="4 5">
    <name type="scientific">Prorocentrum cordatum</name>
    <dbReference type="NCBI Taxonomy" id="2364126"/>
    <lineage>
        <taxon>Eukaryota</taxon>
        <taxon>Sar</taxon>
        <taxon>Alveolata</taxon>
        <taxon>Dinophyceae</taxon>
        <taxon>Prorocentrales</taxon>
        <taxon>Prorocentraceae</taxon>
        <taxon>Prorocentrum</taxon>
    </lineage>
</organism>
<evidence type="ECO:0000313" key="4">
    <source>
        <dbReference type="EMBL" id="CAK0808341.1"/>
    </source>
</evidence>
<gene>
    <name evidence="4" type="ORF">PCOR1329_LOCUS13973</name>
</gene>
<dbReference type="InterPro" id="IPR025877">
    <property type="entry name" value="MobA-like_NTP_Trfase"/>
</dbReference>
<sequence length="766" mass="83372">MAAAACGAGEGDGCELPAGARASPPTQAVILAAGRGSRLTPYTDAVPTALISIAEKPMIAHSIDALRRQGVRRFVVCRGWRGSAFDSELVGLGEGVVLVDCPRFGSTGMLESLRTALEHLSPGGFYLLYGDIIFRPSVARQLREARGSICVAVDASAPGMLSKGLTDVEVVTTVGQGPTRAVRRIGKGRCASEHEIAGEFAGLVKFSSAGWALAGEALGRIRHENGSCTGELAAHGLPWWLEPIEQASLCDLLQLLADEGAGIATVMIFGGWHEVNTPQDLTRARNDTPMFLSEEDARAQVAAMGACLLSEANDLKRPLTVLAHELNMDLAKLECLLQGNLEVSDALGVLRKMSEVYPVPLNDLWLDADDTTDGVRLCSADASEASARVLNRPDRTGSRTPYYEYRDAAMSRCSQFRPEWIRELRVVQSGDPMDPDVALNNGHLMMQATFFVGPVDFYYKDRHGVVHRREMNTGDSNFISPFVPHSFTARDPDLDCIIIAVTYGGGVRRAFTEFSRVGARNVFALSGDRRDPALARRCVLQRHLRAECLTVEGLAQQVSGEICADRVAQLAEGAEATHEELDALAGALNVRPSDLLVCGLEEHEEVVVTRAEESQRQARRLSTYLMAPLARTRHQPDLKTFDLEVKDSARPGEVLTCGLHTFVYSFGSEPAELSWEGRGHRRTAVLRPGDSAYIAPLVEHRFSVCEPPPPVERRANPNGKARGEGRRFFLVRIPGHLTGETLAEFGTFSAHGRERVGAENVQWYND</sequence>
<dbReference type="InterPro" id="IPR029044">
    <property type="entry name" value="Nucleotide-diphossugar_trans"/>
</dbReference>